<dbReference type="RefSeq" id="XP_028141800.1">
    <property type="nucleotide sequence ID" value="XM_028285999.1"/>
</dbReference>
<protein>
    <submittedName>
        <fullName evidence="1">Uncharacterized protein LOC114335715</fullName>
    </submittedName>
</protein>
<dbReference type="SUPFAM" id="SSF54060">
    <property type="entry name" value="His-Me finger endonucleases"/>
    <property type="match status" value="1"/>
</dbReference>
<dbReference type="InterPro" id="IPR044925">
    <property type="entry name" value="His-Me_finger_sf"/>
</dbReference>
<dbReference type="InterPro" id="IPR043502">
    <property type="entry name" value="DNA/RNA_pol_sf"/>
</dbReference>
<proteinExistence type="predicted"/>
<dbReference type="PANTHER" id="PTHR31511">
    <property type="entry name" value="PROTEIN CBG23764"/>
    <property type="match status" value="1"/>
</dbReference>
<gene>
    <name evidence="1" type="primary">LOC114335715</name>
</gene>
<dbReference type="InterPro" id="IPR012337">
    <property type="entry name" value="RNaseH-like_sf"/>
</dbReference>
<dbReference type="GO" id="GO:0042575">
    <property type="term" value="C:DNA polymerase complex"/>
    <property type="evidence" value="ECO:0007669"/>
    <property type="project" value="UniProtKB-ARBA"/>
</dbReference>
<dbReference type="GO" id="GO:0071897">
    <property type="term" value="P:DNA biosynthetic process"/>
    <property type="evidence" value="ECO:0007669"/>
    <property type="project" value="UniProtKB-ARBA"/>
</dbReference>
<name>A0A6P7GBU6_DIAVI</name>
<dbReference type="Gene3D" id="3.90.1600.10">
    <property type="entry name" value="Palm domain of DNA polymerase"/>
    <property type="match status" value="1"/>
</dbReference>
<sequence length="1243" mass="145981">MNSQHVVDELSRQVVEKVEAVSRLIKRKTDLQNLIQYLKKQIFILKKCLKNRVDCVKNFHCIEANLSILKTYLENLKNRLNAQKTLKRCLLWQDLESCFKSRIKTGMIVNLKFKEPKTFLEKAFRSFSIQVRKNLLSCFLKVNFVFYAIYIKPQNGETSVKHFSTKNAIIDQNTNLKDWYKINCIDRILKKLDEFQERDSGWALSKILNLKVHINRYNPILLGGFSTYIELPKFIRNTKSVINIKNSDPYCFLWSIVAALHPAKTNVSRTQSYPHFSKILKYKNISFPIDIKDIPKFENLNKLSINVFTTKGTGKEILPLLLSKTNFSPRINLLLISSQDSSTNNSSSDENDGLLCRNGLFHFAYIKNISRLLNKQVKNTKNKKWFCERCFNHFSNDTHLQNHLEDCINSNSVKMILPTEENYIMKFKNYKHKELVPFVIYADLESILIKCTDDNSNPTTKTHLSQKHEAFSIAYYFKSSYNDSLSYYKLYTGPDCHVWFVRELESIAKRITSENLLQSFKKLAPLTDKEKHDFDLSFVCHICTKPIVDPMDKVRDHCHISGVYRGSAHRSCNLNYKNSHTIPVIFHNLSGYDAHFIIKSLNTTVKGNISLLPLNKERYISFTKYIQDTDISFRFIDSFRFLSDSLDKLSSNLDDSQKQITGRYFTDDFKFNLVKRKGVFPYEYLDNWNKLQDTCLPPIDNFFSKINNEGITDEDYQHACNVWTTFEIKNLQEYAELYLKTDVLLLSDIFENFRMMCLKTYELDSLHYFTLPGLAFDAMLKVTNVELELLTDIEMVLFFEKAKRGGVSQCSNRYAEANNKYMGDKYDPDKETSYLMYFDVNNLYGTAMSYSLPYGGFEWISQEQIYNERILDCPEDSEYGYMLEVDLEYPKELFNSHKDLPLCPEHITPPTSETTMKKLLVTLYDKKKYVIHYIYLKQVIGLGLKLTKIHRCLKFKQSAWLKPYIDLNIELRKESKNEFEKNLFKLFINAPYGKSIENVRKYKDIKIVNRLNGRYGANYISQPNFQSCTIFDENMVIIEMQKQKIKFNKPIYIGMCILDISKTILYDFHYNYIKNKFQEKAKLLYTDTDSLIYQLYIHDIYNDMKNDIHKFDTSEYTENNVYNIPLKNKKVLGLMKDENKGQIMTHFIGLRSKMYSIKTLNQTKEIKKAKGIKKSALKQLTFDDYYTCLFEKTIVEVSQNTIISKKHDVFTVHQRKVALSPYDDKRIVLFFGTDTLPWGFNDK</sequence>
<dbReference type="AlphaFoldDB" id="A0A6P7GBU6"/>
<dbReference type="InParanoid" id="A0A6P7GBU6"/>
<organism evidence="1">
    <name type="scientific">Diabrotica virgifera virgifera</name>
    <name type="common">western corn rootworm</name>
    <dbReference type="NCBI Taxonomy" id="50390"/>
    <lineage>
        <taxon>Eukaryota</taxon>
        <taxon>Metazoa</taxon>
        <taxon>Ecdysozoa</taxon>
        <taxon>Arthropoda</taxon>
        <taxon>Hexapoda</taxon>
        <taxon>Insecta</taxon>
        <taxon>Pterygota</taxon>
        <taxon>Neoptera</taxon>
        <taxon>Endopterygota</taxon>
        <taxon>Coleoptera</taxon>
        <taxon>Polyphaga</taxon>
        <taxon>Cucujiformia</taxon>
        <taxon>Chrysomeloidea</taxon>
        <taxon>Chrysomelidae</taxon>
        <taxon>Galerucinae</taxon>
        <taxon>Diabroticina</taxon>
        <taxon>Diabroticites</taxon>
        <taxon>Diabrotica</taxon>
    </lineage>
</organism>
<reference evidence="1" key="1">
    <citation type="submission" date="2025-08" db="UniProtKB">
        <authorList>
            <consortium name="RefSeq"/>
        </authorList>
    </citation>
    <scope>IDENTIFICATION</scope>
    <source>
        <tissue evidence="1">Whole insect</tissue>
    </source>
</reference>
<dbReference type="InterPro" id="IPR023211">
    <property type="entry name" value="DNA_pol_palm_dom_sf"/>
</dbReference>
<dbReference type="SUPFAM" id="SSF53098">
    <property type="entry name" value="Ribonuclease H-like"/>
    <property type="match status" value="1"/>
</dbReference>
<evidence type="ECO:0000313" key="1">
    <source>
        <dbReference type="RefSeq" id="XP_028141800.1"/>
    </source>
</evidence>
<accession>A0A6P7GBU6</accession>
<dbReference type="PANTHER" id="PTHR31511:SF12">
    <property type="entry name" value="RHO TERMINATION FACTOR N-TERMINAL DOMAIN-CONTAINING PROTEIN"/>
    <property type="match status" value="1"/>
</dbReference>
<dbReference type="SUPFAM" id="SSF56672">
    <property type="entry name" value="DNA/RNA polymerases"/>
    <property type="match status" value="1"/>
</dbReference>